<name>D7KAS4_ARALL</name>
<gene>
    <name evidence="1" type="ORF">ARALYDRAFT_891518</name>
</gene>
<dbReference type="EMBL" id="GL348713">
    <property type="protein sequence ID" value="EFH70304.1"/>
    <property type="molecule type" value="Genomic_DNA"/>
</dbReference>
<organism evidence="2">
    <name type="scientific">Arabidopsis lyrata subsp. lyrata</name>
    <name type="common">Lyre-leaved rock-cress</name>
    <dbReference type="NCBI Taxonomy" id="81972"/>
    <lineage>
        <taxon>Eukaryota</taxon>
        <taxon>Viridiplantae</taxon>
        <taxon>Streptophyta</taxon>
        <taxon>Embryophyta</taxon>
        <taxon>Tracheophyta</taxon>
        <taxon>Spermatophyta</taxon>
        <taxon>Magnoliopsida</taxon>
        <taxon>eudicotyledons</taxon>
        <taxon>Gunneridae</taxon>
        <taxon>Pentapetalae</taxon>
        <taxon>rosids</taxon>
        <taxon>malvids</taxon>
        <taxon>Brassicales</taxon>
        <taxon>Brassicaceae</taxon>
        <taxon>Camelineae</taxon>
        <taxon>Arabidopsis</taxon>
    </lineage>
</organism>
<protein>
    <submittedName>
        <fullName evidence="1">Uncharacterized protein</fullName>
    </submittedName>
</protein>
<accession>D7KAS4</accession>
<evidence type="ECO:0000313" key="1">
    <source>
        <dbReference type="EMBL" id="EFH70304.1"/>
    </source>
</evidence>
<dbReference type="AlphaFoldDB" id="D7KAS4"/>
<sequence length="61" mass="7379">MARTGSWMDLRFEIGCLCSYTSEMMSLWFLEESDLLFFFFLRREAHKRISDGFDLWTVRAK</sequence>
<proteinExistence type="predicted"/>
<evidence type="ECO:0000313" key="2">
    <source>
        <dbReference type="Proteomes" id="UP000008694"/>
    </source>
</evidence>
<keyword evidence="2" id="KW-1185">Reference proteome</keyword>
<dbReference type="Proteomes" id="UP000008694">
    <property type="component" value="Unassembled WGS sequence"/>
</dbReference>
<reference evidence="2" key="1">
    <citation type="journal article" date="2011" name="Nat. Genet.">
        <title>The Arabidopsis lyrata genome sequence and the basis of rapid genome size change.</title>
        <authorList>
            <person name="Hu T.T."/>
            <person name="Pattyn P."/>
            <person name="Bakker E.G."/>
            <person name="Cao J."/>
            <person name="Cheng J.-F."/>
            <person name="Clark R.M."/>
            <person name="Fahlgren N."/>
            <person name="Fawcett J.A."/>
            <person name="Grimwood J."/>
            <person name="Gundlach H."/>
            <person name="Haberer G."/>
            <person name="Hollister J.D."/>
            <person name="Ossowski S."/>
            <person name="Ottilar R.P."/>
            <person name="Salamov A.A."/>
            <person name="Schneeberger K."/>
            <person name="Spannagl M."/>
            <person name="Wang X."/>
            <person name="Yang L."/>
            <person name="Nasrallah M.E."/>
            <person name="Bergelson J."/>
            <person name="Carrington J.C."/>
            <person name="Gaut B.S."/>
            <person name="Schmutz J."/>
            <person name="Mayer K.F.X."/>
            <person name="Van de Peer Y."/>
            <person name="Grigoriev I.V."/>
            <person name="Nordborg M."/>
            <person name="Weigel D."/>
            <person name="Guo Y.-L."/>
        </authorList>
    </citation>
    <scope>NUCLEOTIDE SEQUENCE [LARGE SCALE GENOMIC DNA]</scope>
    <source>
        <strain evidence="2">cv. MN47</strain>
    </source>
</reference>
<dbReference type="Gramene" id="scaffold_104312.1">
    <property type="protein sequence ID" value="scaffold_104312.1"/>
    <property type="gene ID" value="scaffold_104312.1"/>
</dbReference>
<dbReference type="HOGENOM" id="CLU_2925715_0_0_1"/>